<sequence>MYVMKKPERLLWLFYEMPVEAGLKRDKIRSLTWLDTLFTYPTTLHDVVRYVIYVVSYVMYRGKTRYMTWLGTLET</sequence>
<name>A0A1G9D3Y8_9FLAO</name>
<dbReference type="STRING" id="1128970.SAMN04487935_3711"/>
<evidence type="ECO:0000313" key="1">
    <source>
        <dbReference type="EMBL" id="SDK58553.1"/>
    </source>
</evidence>
<accession>A0A1G9D3Y8</accession>
<reference evidence="1 2" key="1">
    <citation type="submission" date="2016-10" db="EMBL/GenBank/DDBJ databases">
        <authorList>
            <person name="de Groot N.N."/>
        </authorList>
    </citation>
    <scope>NUCLEOTIDE SEQUENCE [LARGE SCALE GENOMIC DNA]</scope>
    <source>
        <strain evidence="1 2">CGMCC 1.10076</strain>
    </source>
</reference>
<dbReference type="Proteomes" id="UP000199580">
    <property type="component" value="Unassembled WGS sequence"/>
</dbReference>
<organism evidence="1 2">
    <name type="scientific">Flavobacterium noncentrifugens</name>
    <dbReference type="NCBI Taxonomy" id="1128970"/>
    <lineage>
        <taxon>Bacteria</taxon>
        <taxon>Pseudomonadati</taxon>
        <taxon>Bacteroidota</taxon>
        <taxon>Flavobacteriia</taxon>
        <taxon>Flavobacteriales</taxon>
        <taxon>Flavobacteriaceae</taxon>
        <taxon>Flavobacterium</taxon>
    </lineage>
</organism>
<dbReference type="AlphaFoldDB" id="A0A1G9D3Y8"/>
<protein>
    <submittedName>
        <fullName evidence="1">Uncharacterized protein</fullName>
    </submittedName>
</protein>
<gene>
    <name evidence="1" type="ORF">SAMN04487935_3711</name>
</gene>
<keyword evidence="2" id="KW-1185">Reference proteome</keyword>
<evidence type="ECO:0000313" key="2">
    <source>
        <dbReference type="Proteomes" id="UP000199580"/>
    </source>
</evidence>
<proteinExistence type="predicted"/>
<dbReference type="EMBL" id="FNEZ01000008">
    <property type="protein sequence ID" value="SDK58553.1"/>
    <property type="molecule type" value="Genomic_DNA"/>
</dbReference>